<accession>A0A0G4I7V8</accession>
<keyword evidence="2" id="KW-0472">Membrane</keyword>
<feature type="transmembrane region" description="Helical" evidence="2">
    <location>
        <begin position="132"/>
        <end position="149"/>
    </location>
</feature>
<evidence type="ECO:0008006" key="4">
    <source>
        <dbReference type="Google" id="ProtNLM"/>
    </source>
</evidence>
<dbReference type="PANTHER" id="PTHR20992">
    <property type="entry name" value="AT15442P-RELATED"/>
    <property type="match status" value="1"/>
</dbReference>
<feature type="compositionally biased region" description="Basic and acidic residues" evidence="1">
    <location>
        <begin position="411"/>
        <end position="425"/>
    </location>
</feature>
<keyword evidence="2" id="KW-1133">Transmembrane helix</keyword>
<dbReference type="PANTHER" id="PTHR20992:SF9">
    <property type="entry name" value="AT15442P-RELATED"/>
    <property type="match status" value="1"/>
</dbReference>
<feature type="transmembrane region" description="Helical" evidence="2">
    <location>
        <begin position="261"/>
        <end position="290"/>
    </location>
</feature>
<feature type="compositionally biased region" description="Gly residues" evidence="1">
    <location>
        <begin position="389"/>
        <end position="403"/>
    </location>
</feature>
<dbReference type="AlphaFoldDB" id="A0A0G4I7V8"/>
<dbReference type="InterPro" id="IPR005240">
    <property type="entry name" value="DUF389"/>
</dbReference>
<dbReference type="EMBL" id="CDMZ01005550">
    <property type="protein sequence ID" value="CEM53194.1"/>
    <property type="molecule type" value="Genomic_DNA"/>
</dbReference>
<dbReference type="VEuPathDB" id="CryptoDB:Cvel_1963"/>
<name>A0A0G4I7V8_9ALVE</name>
<feature type="transmembrane region" description="Helical" evidence="2">
    <location>
        <begin position="324"/>
        <end position="350"/>
    </location>
</feature>
<organism evidence="3">
    <name type="scientific">Chromera velia CCMP2878</name>
    <dbReference type="NCBI Taxonomy" id="1169474"/>
    <lineage>
        <taxon>Eukaryota</taxon>
        <taxon>Sar</taxon>
        <taxon>Alveolata</taxon>
        <taxon>Colpodellida</taxon>
        <taxon>Chromeraceae</taxon>
        <taxon>Chromera</taxon>
    </lineage>
</organism>
<feature type="region of interest" description="Disordered" evidence="1">
    <location>
        <begin position="373"/>
        <end position="455"/>
    </location>
</feature>
<evidence type="ECO:0000313" key="3">
    <source>
        <dbReference type="EMBL" id="CEM53194.1"/>
    </source>
</evidence>
<feature type="transmembrane region" description="Helical" evidence="2">
    <location>
        <begin position="189"/>
        <end position="211"/>
    </location>
</feature>
<evidence type="ECO:0000256" key="1">
    <source>
        <dbReference type="SAM" id="MobiDB-lite"/>
    </source>
</evidence>
<feature type="transmembrane region" description="Helical" evidence="2">
    <location>
        <begin position="231"/>
        <end position="254"/>
    </location>
</feature>
<sequence>MLEMKVIVPLEKEGEVVSVIEDNNVRAVARLRGDEVVVVIVYAQQAGAAHLMKDLDRIGCGVAFGRIALNSVDVVKPLPRKIIKRGYTERGKEKEKETEKAMGLEEAIDSARMSIEEIYTTVSDGAGLSSTFIAYSIVAALIAGGGLATDNTVQIVASMLLSPMMSPVVAFTFGVVVRDRSMWLPAIGTELVCILICLLVGVFTGLTLAPVNKSLGWPTNEMVVQISRGDPVNLLPGLFFAIPSGVGVGVSVAMGGKGNSFVGVAIAASLLPPVVNAGLCLAFGCLLLAFHFPDAQGNVPEWAQRGETETTGPGWEGEEEAHRLLQLGAVSFALFWMNVVCIFATAVVVFKIKRIEPVRKQLSYYRELPPLRPVPGLPRRESSMLSAEGGAGAGAGAGAGGEGSPHPSGQRGKEGQETGKRHELFGDEDEEKDPQEKPEASSSSPRQKWKQVRDYVTASRDRAREILKNQQESRGERDIARVLRQVMLEEGADREWQAENIRELFEQVQAEWGDGESSEGSLFSQGAVRNVVRELHAMFERGAQRRGSEAGTEGESS</sequence>
<keyword evidence="2" id="KW-0812">Transmembrane</keyword>
<dbReference type="Pfam" id="PF04087">
    <property type="entry name" value="DUF389"/>
    <property type="match status" value="1"/>
</dbReference>
<reference evidence="3" key="1">
    <citation type="submission" date="2014-11" db="EMBL/GenBank/DDBJ databases">
        <authorList>
            <person name="Otto D Thomas"/>
            <person name="Naeem Raeece"/>
        </authorList>
    </citation>
    <scope>NUCLEOTIDE SEQUENCE</scope>
</reference>
<proteinExistence type="predicted"/>
<evidence type="ECO:0000256" key="2">
    <source>
        <dbReference type="SAM" id="Phobius"/>
    </source>
</evidence>
<feature type="transmembrane region" description="Helical" evidence="2">
    <location>
        <begin position="155"/>
        <end position="177"/>
    </location>
</feature>
<gene>
    <name evidence="3" type="ORF">Cvel_1963</name>
</gene>
<protein>
    <recommendedName>
        <fullName evidence="4">DUF389 domain-containing protein</fullName>
    </recommendedName>
</protein>